<dbReference type="GO" id="GO:0019677">
    <property type="term" value="P:NAD+ catabolic process"/>
    <property type="evidence" value="ECO:0007669"/>
    <property type="project" value="TreeGrafter"/>
</dbReference>
<keyword evidence="6" id="KW-0378">Hydrolase</keyword>
<dbReference type="PROSITE" id="PS51462">
    <property type="entry name" value="NUDIX"/>
    <property type="match status" value="1"/>
</dbReference>
<dbReference type="PANTHER" id="PTHR42904">
    <property type="entry name" value="NUDIX HYDROLASE, NUDC SUBFAMILY"/>
    <property type="match status" value="1"/>
</dbReference>
<reference evidence="11" key="1">
    <citation type="submission" date="2021-01" db="EMBL/GenBank/DDBJ databases">
        <authorList>
            <person name="Corre E."/>
            <person name="Pelletier E."/>
            <person name="Niang G."/>
            <person name="Scheremetjew M."/>
            <person name="Finn R."/>
            <person name="Kale V."/>
            <person name="Holt S."/>
            <person name="Cochrane G."/>
            <person name="Meng A."/>
            <person name="Brown T."/>
            <person name="Cohen L."/>
        </authorList>
    </citation>
    <scope>NUCLEOTIDE SEQUENCE</scope>
    <source>
        <strain evidence="11">CCMP2222</strain>
    </source>
</reference>
<dbReference type="Gene3D" id="3.90.79.10">
    <property type="entry name" value="Nucleoside Triphosphate Pyrophosphohydrolase"/>
    <property type="match status" value="1"/>
</dbReference>
<dbReference type="GO" id="GO:0035529">
    <property type="term" value="F:NADH pyrophosphatase activity"/>
    <property type="evidence" value="ECO:0007669"/>
    <property type="project" value="TreeGrafter"/>
</dbReference>
<comment type="catalytic activity">
    <reaction evidence="9">
        <text>a 5'-end NAD(+)-phospho-ribonucleoside in mRNA + H2O = a 5'-end phospho-adenosine-phospho-ribonucleoside in mRNA + beta-nicotinamide D-ribonucleotide + 2 H(+)</text>
        <dbReference type="Rhea" id="RHEA:60876"/>
        <dbReference type="Rhea" id="RHEA-COMP:15698"/>
        <dbReference type="Rhea" id="RHEA-COMP:15719"/>
        <dbReference type="ChEBI" id="CHEBI:14649"/>
        <dbReference type="ChEBI" id="CHEBI:15377"/>
        <dbReference type="ChEBI" id="CHEBI:15378"/>
        <dbReference type="ChEBI" id="CHEBI:144029"/>
        <dbReference type="ChEBI" id="CHEBI:144051"/>
    </reaction>
    <physiologicalReaction direction="left-to-right" evidence="9">
        <dbReference type="Rhea" id="RHEA:60877"/>
    </physiologicalReaction>
</comment>
<dbReference type="NCBIfam" id="NF001299">
    <property type="entry name" value="PRK00241.1"/>
    <property type="match status" value="1"/>
</dbReference>
<evidence type="ECO:0000256" key="3">
    <source>
        <dbReference type="ARBA" id="ARBA00009595"/>
    </source>
</evidence>
<dbReference type="GO" id="GO:0005829">
    <property type="term" value="C:cytosol"/>
    <property type="evidence" value="ECO:0007669"/>
    <property type="project" value="TreeGrafter"/>
</dbReference>
<evidence type="ECO:0000256" key="7">
    <source>
        <dbReference type="ARBA" id="ARBA00022842"/>
    </source>
</evidence>
<comment type="similarity">
    <text evidence="3">Belongs to the Nudix hydrolase family. NudC subfamily.</text>
</comment>
<evidence type="ECO:0000256" key="6">
    <source>
        <dbReference type="ARBA" id="ARBA00022801"/>
    </source>
</evidence>
<dbReference type="InterPro" id="IPR015797">
    <property type="entry name" value="NUDIX_hydrolase-like_dom_sf"/>
</dbReference>
<dbReference type="EMBL" id="HBGQ01046982">
    <property type="protein sequence ID" value="CAD9445411.1"/>
    <property type="molecule type" value="Transcribed_RNA"/>
</dbReference>
<dbReference type="Pfam" id="PF09297">
    <property type="entry name" value="Zn_ribbon_NUD"/>
    <property type="match status" value="1"/>
</dbReference>
<protein>
    <recommendedName>
        <fullName evidence="4">NAD(+) diphosphatase</fullName>
        <ecNumber evidence="4">3.6.1.22</ecNumber>
    </recommendedName>
</protein>
<dbReference type="InterPro" id="IPR050241">
    <property type="entry name" value="NAD-cap_RNA_hydrolase_NudC"/>
</dbReference>
<dbReference type="AlphaFoldDB" id="A0A7S2D7T3"/>
<dbReference type="EC" id="3.6.1.22" evidence="4"/>
<evidence type="ECO:0000256" key="1">
    <source>
        <dbReference type="ARBA" id="ARBA00001946"/>
    </source>
</evidence>
<dbReference type="SUPFAM" id="SSF55811">
    <property type="entry name" value="Nudix"/>
    <property type="match status" value="1"/>
</dbReference>
<dbReference type="InterPro" id="IPR049734">
    <property type="entry name" value="NudC-like_C"/>
</dbReference>
<organism evidence="11">
    <name type="scientific">Alexandrium andersonii</name>
    <dbReference type="NCBI Taxonomy" id="327968"/>
    <lineage>
        <taxon>Eukaryota</taxon>
        <taxon>Sar</taxon>
        <taxon>Alveolata</taxon>
        <taxon>Dinophyceae</taxon>
        <taxon>Gonyaulacales</taxon>
        <taxon>Pyrocystaceae</taxon>
        <taxon>Alexandrium</taxon>
    </lineage>
</organism>
<keyword evidence="8" id="KW-0520">NAD</keyword>
<dbReference type="InterPro" id="IPR000086">
    <property type="entry name" value="NUDIX_hydrolase_dom"/>
</dbReference>
<evidence type="ECO:0000256" key="4">
    <source>
        <dbReference type="ARBA" id="ARBA00012381"/>
    </source>
</evidence>
<keyword evidence="5" id="KW-0479">Metal-binding</keyword>
<dbReference type="Gene3D" id="3.90.79.20">
    <property type="match status" value="1"/>
</dbReference>
<dbReference type="GO" id="GO:0046872">
    <property type="term" value="F:metal ion binding"/>
    <property type="evidence" value="ECO:0007669"/>
    <property type="project" value="UniProtKB-KW"/>
</dbReference>
<dbReference type="GO" id="GO:0006742">
    <property type="term" value="P:NADP+ catabolic process"/>
    <property type="evidence" value="ECO:0007669"/>
    <property type="project" value="TreeGrafter"/>
</dbReference>
<comment type="cofactor">
    <cofactor evidence="1">
        <name>Mg(2+)</name>
        <dbReference type="ChEBI" id="CHEBI:18420"/>
    </cofactor>
</comment>
<accession>A0A7S2D7T3</accession>
<evidence type="ECO:0000256" key="8">
    <source>
        <dbReference type="ARBA" id="ARBA00023027"/>
    </source>
</evidence>
<evidence type="ECO:0000256" key="9">
    <source>
        <dbReference type="ARBA" id="ARBA00023679"/>
    </source>
</evidence>
<proteinExistence type="inferred from homology"/>
<dbReference type="CDD" id="cd03429">
    <property type="entry name" value="NUDIX_NADH_pyrophosphatase_Nudt13"/>
    <property type="match status" value="1"/>
</dbReference>
<dbReference type="PANTHER" id="PTHR42904:SF6">
    <property type="entry name" value="NAD-CAPPED RNA HYDROLASE NUDT12"/>
    <property type="match status" value="1"/>
</dbReference>
<evidence type="ECO:0000259" key="10">
    <source>
        <dbReference type="PROSITE" id="PS51462"/>
    </source>
</evidence>
<evidence type="ECO:0000256" key="2">
    <source>
        <dbReference type="ARBA" id="ARBA00001947"/>
    </source>
</evidence>
<feature type="domain" description="Nudix hydrolase" evidence="10">
    <location>
        <begin position="60"/>
        <end position="192"/>
    </location>
</feature>
<keyword evidence="7" id="KW-0460">Magnesium</keyword>
<sequence length="213" mass="23693">MKLLMLGGCEAGDFTVVGHAFSKIVWHKTVQFCGKCGQPTESCDSGTKRQCTACKARFYPRIDPSCMVLVRKPSDDACLLVRNKGWPPGMWSCLSGYVEQGEQVEEAIKREVMEETQIQVDLQRGVDWLGTQPWPLGPGGKAELMLAAEVVACSEEVEFSKAELEDARWFSRSEVVAMLQIPPDPKAFVPGENSAAHHLLRRWSRRGEQPAPE</sequence>
<dbReference type="InterPro" id="IPR015376">
    <property type="entry name" value="Znr_NADH_PPase"/>
</dbReference>
<evidence type="ECO:0000256" key="5">
    <source>
        <dbReference type="ARBA" id="ARBA00022723"/>
    </source>
</evidence>
<evidence type="ECO:0000313" key="11">
    <source>
        <dbReference type="EMBL" id="CAD9445411.1"/>
    </source>
</evidence>
<gene>
    <name evidence="11" type="ORF">AAND1436_LOCUS22908</name>
</gene>
<dbReference type="Pfam" id="PF00293">
    <property type="entry name" value="NUDIX"/>
    <property type="match status" value="1"/>
</dbReference>
<name>A0A7S2D7T3_9DINO</name>
<comment type="cofactor">
    <cofactor evidence="2">
        <name>Zn(2+)</name>
        <dbReference type="ChEBI" id="CHEBI:29105"/>
    </cofactor>
</comment>